<keyword evidence="2" id="KW-1185">Reference proteome</keyword>
<evidence type="ECO:0000313" key="1">
    <source>
        <dbReference type="EMBL" id="CAK9174335.1"/>
    </source>
</evidence>
<evidence type="ECO:0008006" key="3">
    <source>
        <dbReference type="Google" id="ProtNLM"/>
    </source>
</evidence>
<reference evidence="1 2" key="1">
    <citation type="submission" date="2024-02" db="EMBL/GenBank/DDBJ databases">
        <authorList>
            <person name="Vignale AGUSTIN F."/>
            <person name="Sosa J E."/>
            <person name="Modenutti C."/>
        </authorList>
    </citation>
    <scope>NUCLEOTIDE SEQUENCE [LARGE SCALE GENOMIC DNA]</scope>
</reference>
<proteinExistence type="predicted"/>
<evidence type="ECO:0000313" key="2">
    <source>
        <dbReference type="Proteomes" id="UP001642360"/>
    </source>
</evidence>
<dbReference type="Proteomes" id="UP001642360">
    <property type="component" value="Unassembled WGS sequence"/>
</dbReference>
<organism evidence="1 2">
    <name type="scientific">Ilex paraguariensis</name>
    <name type="common">yerba mate</name>
    <dbReference type="NCBI Taxonomy" id="185542"/>
    <lineage>
        <taxon>Eukaryota</taxon>
        <taxon>Viridiplantae</taxon>
        <taxon>Streptophyta</taxon>
        <taxon>Embryophyta</taxon>
        <taxon>Tracheophyta</taxon>
        <taxon>Spermatophyta</taxon>
        <taxon>Magnoliopsida</taxon>
        <taxon>eudicotyledons</taxon>
        <taxon>Gunneridae</taxon>
        <taxon>Pentapetalae</taxon>
        <taxon>asterids</taxon>
        <taxon>campanulids</taxon>
        <taxon>Aquifoliales</taxon>
        <taxon>Aquifoliaceae</taxon>
        <taxon>Ilex</taxon>
    </lineage>
</organism>
<gene>
    <name evidence="1" type="ORF">ILEXP_LOCUS44080</name>
</gene>
<accession>A0ABC8TZ25</accession>
<dbReference type="AlphaFoldDB" id="A0ABC8TZ25"/>
<dbReference type="EMBL" id="CAUOFW020006337">
    <property type="protein sequence ID" value="CAK9174335.1"/>
    <property type="molecule type" value="Genomic_DNA"/>
</dbReference>
<comment type="caution">
    <text evidence="1">The sequence shown here is derived from an EMBL/GenBank/DDBJ whole genome shotgun (WGS) entry which is preliminary data.</text>
</comment>
<name>A0ABC8TZ25_9AQUA</name>
<sequence>SYAGLTHDGLLQCALSDPDGIEVWVLKKKTSQYSLSSIIPRTEWVLTYALNPEDFLLPVSDTKSVKLGSFSVSNLLLLVFHNVLLCQVSILKIHGLSIFDWIL</sequence>
<feature type="non-terminal residue" evidence="1">
    <location>
        <position position="1"/>
    </location>
</feature>
<protein>
    <recommendedName>
        <fullName evidence="3">F-box protein</fullName>
    </recommendedName>
</protein>